<sequence>MAQPTPETQEQKRTTPDANDGTSHGSVMLDRWLRQSESEEPFRLVMPSQQTQSQHDITNTSQTIDSEKPSNN</sequence>
<evidence type="ECO:0000313" key="1">
    <source>
        <dbReference type="EMBL" id="KAI9901705.1"/>
    </source>
</evidence>
<gene>
    <name evidence="1" type="ORF">N3K66_003522</name>
</gene>
<reference evidence="1" key="1">
    <citation type="submission" date="2022-10" db="EMBL/GenBank/DDBJ databases">
        <title>Complete Genome of Trichothecium roseum strain YXFP-22015, a Plant Pathogen Isolated from Citrus.</title>
        <authorList>
            <person name="Wang Y."/>
            <person name="Zhu L."/>
        </authorList>
    </citation>
    <scope>NUCLEOTIDE SEQUENCE</scope>
    <source>
        <strain evidence="1">YXFP-22015</strain>
    </source>
</reference>
<proteinExistence type="predicted"/>
<accession>A0ACC0V5F9</accession>
<dbReference type="EMBL" id="CM047942">
    <property type="protein sequence ID" value="KAI9901705.1"/>
    <property type="molecule type" value="Genomic_DNA"/>
</dbReference>
<name>A0ACC0V5F9_9HYPO</name>
<comment type="caution">
    <text evidence="1">The sequence shown here is derived from an EMBL/GenBank/DDBJ whole genome shotgun (WGS) entry which is preliminary data.</text>
</comment>
<evidence type="ECO:0000313" key="2">
    <source>
        <dbReference type="Proteomes" id="UP001163324"/>
    </source>
</evidence>
<keyword evidence="2" id="KW-1185">Reference proteome</keyword>
<protein>
    <submittedName>
        <fullName evidence="1">Uncharacterized protein</fullName>
    </submittedName>
</protein>
<dbReference type="Proteomes" id="UP001163324">
    <property type="component" value="Chromosome 3"/>
</dbReference>
<organism evidence="1 2">
    <name type="scientific">Trichothecium roseum</name>
    <dbReference type="NCBI Taxonomy" id="47278"/>
    <lineage>
        <taxon>Eukaryota</taxon>
        <taxon>Fungi</taxon>
        <taxon>Dikarya</taxon>
        <taxon>Ascomycota</taxon>
        <taxon>Pezizomycotina</taxon>
        <taxon>Sordariomycetes</taxon>
        <taxon>Hypocreomycetidae</taxon>
        <taxon>Hypocreales</taxon>
        <taxon>Hypocreales incertae sedis</taxon>
        <taxon>Trichothecium</taxon>
    </lineage>
</organism>